<dbReference type="Proteomes" id="UP001494902">
    <property type="component" value="Unassembled WGS sequence"/>
</dbReference>
<evidence type="ECO:0000313" key="3">
    <source>
        <dbReference type="Proteomes" id="UP001494902"/>
    </source>
</evidence>
<accession>A0ABV1K3T4</accession>
<dbReference type="Gene3D" id="3.40.630.30">
    <property type="match status" value="1"/>
</dbReference>
<dbReference type="InterPro" id="IPR050644">
    <property type="entry name" value="PG_Glycine_Bridge_Synth"/>
</dbReference>
<keyword evidence="3" id="KW-1185">Reference proteome</keyword>
<evidence type="ECO:0000313" key="2">
    <source>
        <dbReference type="EMBL" id="MEQ3549115.1"/>
    </source>
</evidence>
<dbReference type="PANTHER" id="PTHR36174:SF1">
    <property type="entry name" value="LIPID II:GLYCINE GLYCYLTRANSFERASE"/>
    <property type="match status" value="1"/>
</dbReference>
<comment type="caution">
    <text evidence="2">The sequence shown here is derived from an EMBL/GenBank/DDBJ whole genome shotgun (WGS) entry which is preliminary data.</text>
</comment>
<protein>
    <submittedName>
        <fullName evidence="2">GNAT family N-acetyltransferase</fullName>
        <ecNumber evidence="2">2.3.1.-</ecNumber>
    </submittedName>
</protein>
<dbReference type="InterPro" id="IPR016181">
    <property type="entry name" value="Acyl_CoA_acyltransferase"/>
</dbReference>
<sequence length="354" mass="38494">MTSTTTGTITRVDPRSDPLWARLAGSCPGNVFTSPPWLRAVCGTYGFTPEARIVHADDGEPAAGVAFVDLDDVRGRRRTSLPFCDRADPLVRDPYAWPALARDVARDAAHDGVPWTLRRVAGELGDGWVLRETGRQALHTTPLDGDLDELHARLHPGARRNLRAAAAHGVTVRASSTPEAVRVVHAMHAELRRGKYRMLAPPLSFFENVRAEFAGDDAVVVLTAVADGTPIAAGLFLIWRDTLYYKVGASDPAGLRARPNDALFWAAVEWAVGRGLREIDWGVSDLDQPGLIAYKRKWASAEEQVVRLSPAGPARPATSGADQLLHGLTDLLTRHDVPHDVTVQAGALLYRYFG</sequence>
<dbReference type="EC" id="2.3.1.-" evidence="2"/>
<gene>
    <name evidence="2" type="ORF">WIS52_01420</name>
</gene>
<evidence type="ECO:0000259" key="1">
    <source>
        <dbReference type="Pfam" id="PF13480"/>
    </source>
</evidence>
<organism evidence="2 3">
    <name type="scientific">Pseudonocardia nematodicida</name>
    <dbReference type="NCBI Taxonomy" id="1206997"/>
    <lineage>
        <taxon>Bacteria</taxon>
        <taxon>Bacillati</taxon>
        <taxon>Actinomycetota</taxon>
        <taxon>Actinomycetes</taxon>
        <taxon>Pseudonocardiales</taxon>
        <taxon>Pseudonocardiaceae</taxon>
        <taxon>Pseudonocardia</taxon>
    </lineage>
</organism>
<name>A0ABV1K3T4_9PSEU</name>
<dbReference type="GO" id="GO:0016746">
    <property type="term" value="F:acyltransferase activity"/>
    <property type="evidence" value="ECO:0007669"/>
    <property type="project" value="UniProtKB-KW"/>
</dbReference>
<dbReference type="EMBL" id="JBEDNQ010000001">
    <property type="protein sequence ID" value="MEQ3549115.1"/>
    <property type="molecule type" value="Genomic_DNA"/>
</dbReference>
<keyword evidence="2" id="KW-0012">Acyltransferase</keyword>
<dbReference type="PANTHER" id="PTHR36174">
    <property type="entry name" value="LIPID II:GLYCINE GLYCYLTRANSFERASE"/>
    <property type="match status" value="1"/>
</dbReference>
<dbReference type="Pfam" id="PF13480">
    <property type="entry name" value="Acetyltransf_6"/>
    <property type="match status" value="1"/>
</dbReference>
<keyword evidence="2" id="KW-0808">Transferase</keyword>
<feature type="domain" description="BioF2-like acetyltransferase" evidence="1">
    <location>
        <begin position="158"/>
        <end position="295"/>
    </location>
</feature>
<dbReference type="InterPro" id="IPR038740">
    <property type="entry name" value="BioF2-like_GNAT_dom"/>
</dbReference>
<reference evidence="2 3" key="1">
    <citation type="submission" date="2024-03" db="EMBL/GenBank/DDBJ databases">
        <title>Draft genome sequence of Pseudonocardia nematodicida JCM 31783.</title>
        <authorList>
            <person name="Butdee W."/>
            <person name="Duangmal K."/>
        </authorList>
    </citation>
    <scope>NUCLEOTIDE SEQUENCE [LARGE SCALE GENOMIC DNA]</scope>
    <source>
        <strain evidence="2 3">JCM 31783</strain>
    </source>
</reference>
<dbReference type="RefSeq" id="WP_349296205.1">
    <property type="nucleotide sequence ID" value="NZ_JBEDNQ010000001.1"/>
</dbReference>
<dbReference type="SUPFAM" id="SSF55729">
    <property type="entry name" value="Acyl-CoA N-acyltransferases (Nat)"/>
    <property type="match status" value="1"/>
</dbReference>
<proteinExistence type="predicted"/>